<dbReference type="EMBL" id="CWKH01000001">
    <property type="protein sequence ID" value="CRZ14121.1"/>
    <property type="molecule type" value="Genomic_DNA"/>
</dbReference>
<dbReference type="InterPro" id="IPR036291">
    <property type="entry name" value="NAD(P)-bd_dom_sf"/>
</dbReference>
<feature type="domain" description="Enoyl reductase (ER)" evidence="1">
    <location>
        <begin position="20"/>
        <end position="351"/>
    </location>
</feature>
<evidence type="ECO:0000259" key="1">
    <source>
        <dbReference type="SMART" id="SM00829"/>
    </source>
</evidence>
<dbReference type="Pfam" id="PF08240">
    <property type="entry name" value="ADH_N"/>
    <property type="match status" value="1"/>
</dbReference>
<dbReference type="InterPro" id="IPR051397">
    <property type="entry name" value="Zn-ADH-like_protein"/>
</dbReference>
<dbReference type="STRING" id="146018.BN2156_00969"/>
<dbReference type="InterPro" id="IPR011032">
    <property type="entry name" value="GroES-like_sf"/>
</dbReference>
<keyword evidence="3" id="KW-1185">Reference proteome</keyword>
<dbReference type="Proteomes" id="UP000199147">
    <property type="component" value="Unassembled WGS sequence"/>
</dbReference>
<dbReference type="GO" id="GO:0016491">
    <property type="term" value="F:oxidoreductase activity"/>
    <property type="evidence" value="ECO:0007669"/>
    <property type="project" value="InterPro"/>
</dbReference>
<evidence type="ECO:0000313" key="2">
    <source>
        <dbReference type="EMBL" id="CRZ14121.1"/>
    </source>
</evidence>
<organism evidence="2 3">
    <name type="scientific">Mycolicibacterium neworleansense</name>
    <dbReference type="NCBI Taxonomy" id="146018"/>
    <lineage>
        <taxon>Bacteria</taxon>
        <taxon>Bacillati</taxon>
        <taxon>Actinomycetota</taxon>
        <taxon>Actinomycetes</taxon>
        <taxon>Mycobacteriales</taxon>
        <taxon>Mycobacteriaceae</taxon>
        <taxon>Mycolicibacterium</taxon>
    </lineage>
</organism>
<protein>
    <submittedName>
        <fullName evidence="2">Zn-dependent oxidoreductase</fullName>
    </submittedName>
</protein>
<dbReference type="SUPFAM" id="SSF50129">
    <property type="entry name" value="GroES-like"/>
    <property type="match status" value="1"/>
</dbReference>
<dbReference type="OrthoDB" id="4190732at2"/>
<dbReference type="AlphaFoldDB" id="A0A0H5RK25"/>
<dbReference type="InterPro" id="IPR013154">
    <property type="entry name" value="ADH-like_N"/>
</dbReference>
<dbReference type="RefSeq" id="WP_090510809.1">
    <property type="nucleotide sequence ID" value="NZ_CWKH01000001.1"/>
</dbReference>
<dbReference type="SMART" id="SM00829">
    <property type="entry name" value="PKS_ER"/>
    <property type="match status" value="1"/>
</dbReference>
<dbReference type="Gene3D" id="3.40.50.720">
    <property type="entry name" value="NAD(P)-binding Rossmann-like Domain"/>
    <property type="match status" value="1"/>
</dbReference>
<gene>
    <name evidence="2" type="ORF">BN2156_00969</name>
</gene>
<dbReference type="Pfam" id="PF00107">
    <property type="entry name" value="ADH_zinc_N"/>
    <property type="match status" value="1"/>
</dbReference>
<reference evidence="3" key="1">
    <citation type="submission" date="2015-07" db="EMBL/GenBank/DDBJ databases">
        <authorList>
            <person name="Urmite Genomes"/>
        </authorList>
    </citation>
    <scope>NUCLEOTIDE SEQUENCE [LARGE SCALE GENOMIC DNA]</scope>
    <source>
        <strain evidence="3">type strain: ATCC 49404</strain>
    </source>
</reference>
<sequence length="357" mass="37858">MNDTAAKPISAEAWVATALGDPAKVLERQTVEVRAPGPGEVRVAVRAFCLNFNDIDVIQGRYTTMPLQPPFIPGMEAVGVVESAGLGAEHLVGRRIVGIPSMAFGGYASYAIVDAATALELPAWISDADGAALHYPFHLGWFALHERGRLKPGETLLVHAAAGGTGSGALVLGKALGARVIATAGSDEKAEFCRQLGADHAINYRNGDWVEQVMDLTYGRGVDVAFDAVGGSVTTDTFKCMGLNGRHLMAGFAEDIALEDGDYLSPRPIAYGNFDVCGVCLVYVTDPVAVRRTLGFNWPARSEGLDAHVKLLEMLRTGAINTVIGAEVAWSDLPAQLERMQARQTTGRLVVSTGAHD</sequence>
<dbReference type="PANTHER" id="PTHR43677">
    <property type="entry name" value="SHORT-CHAIN DEHYDROGENASE/REDUCTASE"/>
    <property type="match status" value="1"/>
</dbReference>
<evidence type="ECO:0000313" key="3">
    <source>
        <dbReference type="Proteomes" id="UP000199147"/>
    </source>
</evidence>
<name>A0A0H5RK25_9MYCO</name>
<dbReference type="InterPro" id="IPR020843">
    <property type="entry name" value="ER"/>
</dbReference>
<dbReference type="PANTHER" id="PTHR43677:SF4">
    <property type="entry name" value="QUINONE OXIDOREDUCTASE-LIKE PROTEIN 2"/>
    <property type="match status" value="1"/>
</dbReference>
<dbReference type="Gene3D" id="3.90.180.10">
    <property type="entry name" value="Medium-chain alcohol dehydrogenases, catalytic domain"/>
    <property type="match status" value="1"/>
</dbReference>
<accession>A0A0H5RK25</accession>
<dbReference type="SUPFAM" id="SSF51735">
    <property type="entry name" value="NAD(P)-binding Rossmann-fold domains"/>
    <property type="match status" value="1"/>
</dbReference>
<dbReference type="InterPro" id="IPR013149">
    <property type="entry name" value="ADH-like_C"/>
</dbReference>
<proteinExistence type="predicted"/>